<evidence type="ECO:0008006" key="9">
    <source>
        <dbReference type="Google" id="ProtNLM"/>
    </source>
</evidence>
<dbReference type="GO" id="GO:0016020">
    <property type="term" value="C:membrane"/>
    <property type="evidence" value="ECO:0007669"/>
    <property type="project" value="UniProtKB-SubCell"/>
</dbReference>
<accession>A0A2W5N7E7</accession>
<feature type="transmembrane region" description="Helical" evidence="6">
    <location>
        <begin position="69"/>
        <end position="88"/>
    </location>
</feature>
<evidence type="ECO:0000256" key="6">
    <source>
        <dbReference type="SAM" id="Phobius"/>
    </source>
</evidence>
<keyword evidence="4 6" id="KW-1133">Transmembrane helix</keyword>
<evidence type="ECO:0000256" key="1">
    <source>
        <dbReference type="ARBA" id="ARBA00004141"/>
    </source>
</evidence>
<dbReference type="AlphaFoldDB" id="A0A2W5N7E7"/>
<comment type="similarity">
    <text evidence="2">Belongs to the TerC family.</text>
</comment>
<name>A0A2W5N7E7_RHOSU</name>
<dbReference type="EMBL" id="QFPW01000022">
    <property type="protein sequence ID" value="PZQ46665.1"/>
    <property type="molecule type" value="Genomic_DNA"/>
</dbReference>
<dbReference type="Pfam" id="PF03741">
    <property type="entry name" value="TerC"/>
    <property type="match status" value="1"/>
</dbReference>
<gene>
    <name evidence="7" type="ORF">DI556_19400</name>
</gene>
<reference evidence="7 8" key="1">
    <citation type="submission" date="2017-08" db="EMBL/GenBank/DDBJ databases">
        <title>Infants hospitalized years apart are colonized by the same room-sourced microbial strains.</title>
        <authorList>
            <person name="Brooks B."/>
            <person name="Olm M.R."/>
            <person name="Firek B.A."/>
            <person name="Baker R."/>
            <person name="Thomas B.C."/>
            <person name="Morowitz M.J."/>
            <person name="Banfield J.F."/>
        </authorList>
    </citation>
    <scope>NUCLEOTIDE SEQUENCE [LARGE SCALE GENOMIC DNA]</scope>
    <source>
        <strain evidence="7">S2_005_002_R2_34</strain>
    </source>
</reference>
<comment type="caution">
    <text evidence="7">The sequence shown here is derived from an EMBL/GenBank/DDBJ whole genome shotgun (WGS) entry which is preliminary data.</text>
</comment>
<dbReference type="InterPro" id="IPR022301">
    <property type="entry name" value="Integral_membrane_YjbE"/>
</dbReference>
<evidence type="ECO:0000256" key="2">
    <source>
        <dbReference type="ARBA" id="ARBA00007511"/>
    </source>
</evidence>
<evidence type="ECO:0000256" key="5">
    <source>
        <dbReference type="ARBA" id="ARBA00023136"/>
    </source>
</evidence>
<feature type="transmembrane region" description="Helical" evidence="6">
    <location>
        <begin position="6"/>
        <end position="32"/>
    </location>
</feature>
<dbReference type="PANTHER" id="PTHR30238:SF4">
    <property type="entry name" value="SLL1022 PROTEIN"/>
    <property type="match status" value="1"/>
</dbReference>
<feature type="transmembrane region" description="Helical" evidence="6">
    <location>
        <begin position="189"/>
        <end position="207"/>
    </location>
</feature>
<evidence type="ECO:0000313" key="7">
    <source>
        <dbReference type="EMBL" id="PZQ46665.1"/>
    </source>
</evidence>
<proteinExistence type="inferred from homology"/>
<keyword evidence="5 6" id="KW-0472">Membrane</keyword>
<feature type="transmembrane region" description="Helical" evidence="6">
    <location>
        <begin position="44"/>
        <end position="63"/>
    </location>
</feature>
<dbReference type="InterPro" id="IPR005496">
    <property type="entry name" value="Integral_membrane_TerC"/>
</dbReference>
<keyword evidence="3 6" id="KW-0812">Transmembrane</keyword>
<protein>
    <recommendedName>
        <fullName evidence="9">TerC family protein</fullName>
    </recommendedName>
</protein>
<dbReference type="Proteomes" id="UP000249185">
    <property type="component" value="Unassembled WGS sequence"/>
</dbReference>
<dbReference type="PANTHER" id="PTHR30238">
    <property type="entry name" value="MEMBRANE BOUND PREDICTED REDOX MODULATOR"/>
    <property type="match status" value="1"/>
</dbReference>
<feature type="transmembrane region" description="Helical" evidence="6">
    <location>
        <begin position="160"/>
        <end position="183"/>
    </location>
</feature>
<evidence type="ECO:0000313" key="8">
    <source>
        <dbReference type="Proteomes" id="UP000249185"/>
    </source>
</evidence>
<comment type="subcellular location">
    <subcellularLocation>
        <location evidence="1">Membrane</location>
        <topology evidence="1">Multi-pass membrane protein</topology>
    </subcellularLocation>
</comment>
<evidence type="ECO:0000256" key="4">
    <source>
        <dbReference type="ARBA" id="ARBA00022989"/>
    </source>
</evidence>
<dbReference type="NCBIfam" id="TIGR03717">
    <property type="entry name" value="R_switched_YjbE"/>
    <property type="match status" value="1"/>
</dbReference>
<evidence type="ECO:0000256" key="3">
    <source>
        <dbReference type="ARBA" id="ARBA00022692"/>
    </source>
</evidence>
<organism evidence="7 8">
    <name type="scientific">Rhodovulum sulfidophilum</name>
    <name type="common">Rhodobacter sulfidophilus</name>
    <dbReference type="NCBI Taxonomy" id="35806"/>
    <lineage>
        <taxon>Bacteria</taxon>
        <taxon>Pseudomonadati</taxon>
        <taxon>Pseudomonadota</taxon>
        <taxon>Alphaproteobacteria</taxon>
        <taxon>Rhodobacterales</taxon>
        <taxon>Paracoccaceae</taxon>
        <taxon>Rhodovulum</taxon>
    </lineage>
</organism>
<sequence>MTFDLSLVTAFLQVAMIDLVLAGDNAIVIGLAAAGLPSDQRRKAIFIGIIAATILRIIFALLAVHLLNIVGLVLAGGLLLLWVCWKMWQELRHTAESDRAAEAALGDGLLDTGEPQGAAAANGGGTKTLAQAVTQIVIADVSMSLDNVLAVAGASREHEAALVVGLVLSVALMGIASAYIARLLNRHRWIAYVGLAVILFVALRMIYEGADQLLGHTLPAIPLFKSA</sequence>